<reference evidence="2" key="1">
    <citation type="journal article" date="2022" name="bioRxiv">
        <title>Sequencing and chromosome-scale assembly of the giantPleurodeles waltlgenome.</title>
        <authorList>
            <person name="Brown T."/>
            <person name="Elewa A."/>
            <person name="Iarovenko S."/>
            <person name="Subramanian E."/>
            <person name="Araus A.J."/>
            <person name="Petzold A."/>
            <person name="Susuki M."/>
            <person name="Suzuki K.-i.T."/>
            <person name="Hayashi T."/>
            <person name="Toyoda A."/>
            <person name="Oliveira C."/>
            <person name="Osipova E."/>
            <person name="Leigh N.D."/>
            <person name="Simon A."/>
            <person name="Yun M.H."/>
        </authorList>
    </citation>
    <scope>NUCLEOTIDE SEQUENCE</scope>
    <source>
        <strain evidence="2">20211129_DDA</strain>
        <tissue evidence="2">Liver</tissue>
    </source>
</reference>
<sequence length="116" mass="12713">MRTASPTAVRKRDAVVVHGVTEGCELQPCPALSKKESTVGAEDQNENKQEKVSPSRLVWGSKDRCGRYLPPLQTISEEFHQNLDAVAFQGPSQNGGAADPRHRHASDLSGHERGRR</sequence>
<keyword evidence="3" id="KW-1185">Reference proteome</keyword>
<dbReference type="AlphaFoldDB" id="A0AAV7U5R9"/>
<dbReference type="Proteomes" id="UP001066276">
    <property type="component" value="Chromosome 3_1"/>
</dbReference>
<feature type="region of interest" description="Disordered" evidence="1">
    <location>
        <begin position="83"/>
        <end position="116"/>
    </location>
</feature>
<name>A0AAV7U5R9_PLEWA</name>
<protein>
    <submittedName>
        <fullName evidence="2">Uncharacterized protein</fullName>
    </submittedName>
</protein>
<organism evidence="2 3">
    <name type="scientific">Pleurodeles waltl</name>
    <name type="common">Iberian ribbed newt</name>
    <dbReference type="NCBI Taxonomy" id="8319"/>
    <lineage>
        <taxon>Eukaryota</taxon>
        <taxon>Metazoa</taxon>
        <taxon>Chordata</taxon>
        <taxon>Craniata</taxon>
        <taxon>Vertebrata</taxon>
        <taxon>Euteleostomi</taxon>
        <taxon>Amphibia</taxon>
        <taxon>Batrachia</taxon>
        <taxon>Caudata</taxon>
        <taxon>Salamandroidea</taxon>
        <taxon>Salamandridae</taxon>
        <taxon>Pleurodelinae</taxon>
        <taxon>Pleurodeles</taxon>
    </lineage>
</organism>
<evidence type="ECO:0000313" key="3">
    <source>
        <dbReference type="Proteomes" id="UP001066276"/>
    </source>
</evidence>
<comment type="caution">
    <text evidence="2">The sequence shown here is derived from an EMBL/GenBank/DDBJ whole genome shotgun (WGS) entry which is preliminary data.</text>
</comment>
<accession>A0AAV7U5R9</accession>
<dbReference type="EMBL" id="JANPWB010000005">
    <property type="protein sequence ID" value="KAJ1183719.1"/>
    <property type="molecule type" value="Genomic_DNA"/>
</dbReference>
<feature type="compositionally biased region" description="Basic and acidic residues" evidence="1">
    <location>
        <begin position="105"/>
        <end position="116"/>
    </location>
</feature>
<proteinExistence type="predicted"/>
<feature type="region of interest" description="Disordered" evidence="1">
    <location>
        <begin position="32"/>
        <end position="55"/>
    </location>
</feature>
<evidence type="ECO:0000256" key="1">
    <source>
        <dbReference type="SAM" id="MobiDB-lite"/>
    </source>
</evidence>
<evidence type="ECO:0000313" key="2">
    <source>
        <dbReference type="EMBL" id="KAJ1183719.1"/>
    </source>
</evidence>
<gene>
    <name evidence="2" type="ORF">NDU88_000533</name>
</gene>